<dbReference type="Proteomes" id="UP000887540">
    <property type="component" value="Unplaced"/>
</dbReference>
<dbReference type="GO" id="GO:0016020">
    <property type="term" value="C:membrane"/>
    <property type="evidence" value="ECO:0007669"/>
    <property type="project" value="InterPro"/>
</dbReference>
<dbReference type="AlphaFoldDB" id="A0A914DTN8"/>
<feature type="transmembrane region" description="Helical" evidence="1">
    <location>
        <begin position="45"/>
        <end position="65"/>
    </location>
</feature>
<protein>
    <submittedName>
        <fullName evidence="3">DUF350 domain-containing protein</fullName>
    </submittedName>
</protein>
<keyword evidence="2" id="KW-1185">Reference proteome</keyword>
<accession>A0A914DTN8</accession>
<proteinExistence type="predicted"/>
<evidence type="ECO:0000256" key="1">
    <source>
        <dbReference type="SAM" id="Phobius"/>
    </source>
</evidence>
<evidence type="ECO:0000313" key="2">
    <source>
        <dbReference type="Proteomes" id="UP000887540"/>
    </source>
</evidence>
<evidence type="ECO:0000313" key="3">
    <source>
        <dbReference type="WBParaSite" id="ACRNAN_scaffold3889.g26714.t1"/>
    </source>
</evidence>
<keyword evidence="1" id="KW-1133">Transmembrane helix</keyword>
<dbReference type="InterPro" id="IPR001734">
    <property type="entry name" value="Na/solute_symporter"/>
</dbReference>
<dbReference type="GO" id="GO:0022857">
    <property type="term" value="F:transmembrane transporter activity"/>
    <property type="evidence" value="ECO:0007669"/>
    <property type="project" value="InterPro"/>
</dbReference>
<name>A0A914DTN8_9BILA</name>
<reference evidence="3" key="1">
    <citation type="submission" date="2022-11" db="UniProtKB">
        <authorList>
            <consortium name="WormBaseParasite"/>
        </authorList>
    </citation>
    <scope>IDENTIFICATION</scope>
</reference>
<feature type="transmembrane region" description="Helical" evidence="1">
    <location>
        <begin position="6"/>
        <end position="24"/>
    </location>
</feature>
<keyword evidence="1" id="KW-0812">Transmembrane</keyword>
<keyword evidence="1" id="KW-0472">Membrane</keyword>
<organism evidence="2 3">
    <name type="scientific">Acrobeloides nanus</name>
    <dbReference type="NCBI Taxonomy" id="290746"/>
    <lineage>
        <taxon>Eukaryota</taxon>
        <taxon>Metazoa</taxon>
        <taxon>Ecdysozoa</taxon>
        <taxon>Nematoda</taxon>
        <taxon>Chromadorea</taxon>
        <taxon>Rhabditida</taxon>
        <taxon>Tylenchina</taxon>
        <taxon>Cephalobomorpha</taxon>
        <taxon>Cephaloboidea</taxon>
        <taxon>Cephalobidae</taxon>
        <taxon>Acrobeloides</taxon>
    </lineage>
</organism>
<sequence length="70" mass="7476">MKIVDIIVFVAVTILISIIGVLKAKFTKLKKDLESDRLIGSNVSILPVALSVCSSFISAISLLGYPAEVN</sequence>
<dbReference type="PROSITE" id="PS50283">
    <property type="entry name" value="NA_SOLUT_SYMP_3"/>
    <property type="match status" value="1"/>
</dbReference>
<dbReference type="WBParaSite" id="ACRNAN_scaffold3889.g26714.t1">
    <property type="protein sequence ID" value="ACRNAN_scaffold3889.g26714.t1"/>
    <property type="gene ID" value="ACRNAN_scaffold3889.g26714"/>
</dbReference>